<gene>
    <name evidence="1" type="ORF">J2X78_005122</name>
</gene>
<proteinExistence type="predicted"/>
<keyword evidence="2" id="KW-1185">Reference proteome</keyword>
<evidence type="ECO:0000313" key="2">
    <source>
        <dbReference type="Proteomes" id="UP001246858"/>
    </source>
</evidence>
<organism evidence="1 2">
    <name type="scientific">Pedobacter africanus</name>
    <dbReference type="NCBI Taxonomy" id="151894"/>
    <lineage>
        <taxon>Bacteria</taxon>
        <taxon>Pseudomonadati</taxon>
        <taxon>Bacteroidota</taxon>
        <taxon>Sphingobacteriia</taxon>
        <taxon>Sphingobacteriales</taxon>
        <taxon>Sphingobacteriaceae</taxon>
        <taxon>Pedobacter</taxon>
    </lineage>
</organism>
<dbReference type="Proteomes" id="UP001246858">
    <property type="component" value="Unassembled WGS sequence"/>
</dbReference>
<protein>
    <submittedName>
        <fullName evidence="1">Uncharacterized protein</fullName>
    </submittedName>
</protein>
<comment type="caution">
    <text evidence="1">The sequence shown here is derived from an EMBL/GenBank/DDBJ whole genome shotgun (WGS) entry which is preliminary data.</text>
</comment>
<evidence type="ECO:0000313" key="1">
    <source>
        <dbReference type="EMBL" id="MDR6786527.1"/>
    </source>
</evidence>
<name>A0ACC6L534_9SPHI</name>
<reference evidence="1" key="1">
    <citation type="submission" date="2023-07" db="EMBL/GenBank/DDBJ databases">
        <title>Sorghum-associated microbial communities from plants grown in Nebraska, USA.</title>
        <authorList>
            <person name="Schachtman D."/>
        </authorList>
    </citation>
    <scope>NUCLEOTIDE SEQUENCE</scope>
    <source>
        <strain evidence="1">2697</strain>
    </source>
</reference>
<dbReference type="EMBL" id="JAVDTF010000007">
    <property type="protein sequence ID" value="MDR6786527.1"/>
    <property type="molecule type" value="Genomic_DNA"/>
</dbReference>
<accession>A0ACC6L534</accession>
<sequence>MFKTGSKAFQLLVKRNLLFYLFTNVFFNTVVPYFSFKNTATVYLFEGEYCFARFLLPMALLLPFIITFDILKKTSVLYASGRAGPALPEKVTRYPFMFKAAGVNGGFTLAASLMVMLVLHFNLPEGYGFNGTSLAVFLGCFAGLLSVVFTGAALLALRKAGAFGQVPAQ</sequence>